<dbReference type="InterPro" id="IPR009045">
    <property type="entry name" value="Zn_M74/Hedgehog-like"/>
</dbReference>
<keyword evidence="3 9" id="KW-0479">Metal-binding</keyword>
<organism evidence="11 12">
    <name type="scientific">Cognatilysobacter xinjiangensis</name>
    <dbReference type="NCBI Taxonomy" id="546892"/>
    <lineage>
        <taxon>Bacteria</taxon>
        <taxon>Pseudomonadati</taxon>
        <taxon>Pseudomonadota</taxon>
        <taxon>Gammaproteobacteria</taxon>
        <taxon>Lysobacterales</taxon>
        <taxon>Lysobacteraceae</taxon>
        <taxon>Cognatilysobacter</taxon>
    </lineage>
</organism>
<keyword evidence="8 10" id="KW-0961">Cell wall biogenesis/degradation</keyword>
<dbReference type="PIRSF" id="PIRSF026671">
    <property type="entry name" value="AA_dipeptidase"/>
    <property type="match status" value="1"/>
</dbReference>
<evidence type="ECO:0000256" key="10">
    <source>
        <dbReference type="PIRNR" id="PIRNR026671"/>
    </source>
</evidence>
<evidence type="ECO:0000256" key="3">
    <source>
        <dbReference type="ARBA" id="ARBA00022723"/>
    </source>
</evidence>
<evidence type="ECO:0000256" key="9">
    <source>
        <dbReference type="HAMAP-Rule" id="MF_01924"/>
    </source>
</evidence>
<dbReference type="SUPFAM" id="SSF55166">
    <property type="entry name" value="Hedgehog/DD-peptidase"/>
    <property type="match status" value="1"/>
</dbReference>
<sequence length="222" mass="24428">MLVLAAAAALPACSTTRASDASDLVDAGAAVPGLRLDMRYAGSDNFVGMPVRGYEAPRCLLLRPAAEALAAVARDLQSDGYALQVFDCYRPQRAVGHFVEWARGPDDPTSKQRPYPDVDKSALLGDYIAETSGHSRGLTLDLTLARCEAGACAPIDMGTPFDFFDERAHTDSPRITAQQRANRERLRDAMVRHGFRNYPLEWWHYTLDRGEPQPPLLDVPVR</sequence>
<feature type="binding site" evidence="9">
    <location>
        <position position="141"/>
    </location>
    <ligand>
        <name>Zn(2+)</name>
        <dbReference type="ChEBI" id="CHEBI:29105"/>
        <note>catalytic</note>
    </ligand>
</feature>
<comment type="catalytic activity">
    <reaction evidence="1 9 10">
        <text>D-alanyl-D-alanine + H2O = 2 D-alanine</text>
        <dbReference type="Rhea" id="RHEA:20661"/>
        <dbReference type="ChEBI" id="CHEBI:15377"/>
        <dbReference type="ChEBI" id="CHEBI:57416"/>
        <dbReference type="ChEBI" id="CHEBI:57822"/>
        <dbReference type="EC" id="3.4.13.22"/>
    </reaction>
</comment>
<dbReference type="InterPro" id="IPR000755">
    <property type="entry name" value="A_A_dipeptidase"/>
</dbReference>
<keyword evidence="5 9" id="KW-0862">Zinc</keyword>
<dbReference type="HAMAP" id="MF_01924">
    <property type="entry name" value="A_A_dipeptidase"/>
    <property type="match status" value="1"/>
</dbReference>
<evidence type="ECO:0000256" key="7">
    <source>
        <dbReference type="ARBA" id="ARBA00023049"/>
    </source>
</evidence>
<evidence type="ECO:0000256" key="5">
    <source>
        <dbReference type="ARBA" id="ARBA00022833"/>
    </source>
</evidence>
<evidence type="ECO:0000256" key="6">
    <source>
        <dbReference type="ARBA" id="ARBA00022997"/>
    </source>
</evidence>
<name>A0ABQ3C8E3_9GAMM</name>
<dbReference type="PANTHER" id="PTHR43126">
    <property type="entry name" value="D-ALANYL-D-ALANINE DIPEPTIDASE"/>
    <property type="match status" value="1"/>
</dbReference>
<reference evidence="12" key="1">
    <citation type="journal article" date="2019" name="Int. J. Syst. Evol. Microbiol.">
        <title>The Global Catalogue of Microorganisms (GCM) 10K type strain sequencing project: providing services to taxonomists for standard genome sequencing and annotation.</title>
        <authorList>
            <consortium name="The Broad Institute Genomics Platform"/>
            <consortium name="The Broad Institute Genome Sequencing Center for Infectious Disease"/>
            <person name="Wu L."/>
            <person name="Ma J."/>
        </authorList>
    </citation>
    <scope>NUCLEOTIDE SEQUENCE [LARGE SCALE GENOMIC DNA]</scope>
    <source>
        <strain evidence="12">KCTC 22558</strain>
    </source>
</reference>
<evidence type="ECO:0000256" key="1">
    <source>
        <dbReference type="ARBA" id="ARBA00001362"/>
    </source>
</evidence>
<dbReference type="Pfam" id="PF01427">
    <property type="entry name" value="Peptidase_M15"/>
    <property type="match status" value="1"/>
</dbReference>
<protein>
    <recommendedName>
        <fullName evidence="9 10">D-alanyl-D-alanine dipeptidase</fullName>
        <shortName evidence="9 10">D-Ala-D-Ala dipeptidase</shortName>
        <ecNumber evidence="9 10">3.4.13.22</ecNumber>
    </recommendedName>
</protein>
<dbReference type="PANTHER" id="PTHR43126:SF1">
    <property type="entry name" value="D-ALANYL-D-ALANINE DIPEPTIDASE"/>
    <property type="match status" value="1"/>
</dbReference>
<accession>A0ABQ3C8E3</accession>
<feature type="binding site" evidence="9">
    <location>
        <position position="134"/>
    </location>
    <ligand>
        <name>Zn(2+)</name>
        <dbReference type="ChEBI" id="CHEBI:29105"/>
        <note>catalytic</note>
    </ligand>
</feature>
<dbReference type="RefSeq" id="WP_189451117.1">
    <property type="nucleotide sequence ID" value="NZ_BMXY01000005.1"/>
</dbReference>
<keyword evidence="4 9" id="KW-0378">Hydrolase</keyword>
<feature type="active site" description="Proton donor/acceptor" evidence="9">
    <location>
        <position position="201"/>
    </location>
</feature>
<keyword evidence="12" id="KW-1185">Reference proteome</keyword>
<evidence type="ECO:0000313" key="11">
    <source>
        <dbReference type="EMBL" id="GGZ72180.1"/>
    </source>
</evidence>
<comment type="similarity">
    <text evidence="9 10">Belongs to the peptidase M15D family.</text>
</comment>
<feature type="binding site" evidence="9">
    <location>
        <position position="204"/>
    </location>
    <ligand>
        <name>Zn(2+)</name>
        <dbReference type="ChEBI" id="CHEBI:29105"/>
        <note>catalytic</note>
    </ligand>
</feature>
<dbReference type="Gene3D" id="3.30.1380.10">
    <property type="match status" value="1"/>
</dbReference>
<evidence type="ECO:0000256" key="8">
    <source>
        <dbReference type="ARBA" id="ARBA00023316"/>
    </source>
</evidence>
<evidence type="ECO:0000256" key="2">
    <source>
        <dbReference type="ARBA" id="ARBA00022670"/>
    </source>
</evidence>
<comment type="function">
    <text evidence="9 10">Catalyzes hydrolysis of the D-alanyl-D-alanine dipeptide.</text>
</comment>
<dbReference type="EC" id="3.4.13.22" evidence="9 10"/>
<gene>
    <name evidence="9 11" type="primary">ddpX</name>
    <name evidence="11" type="ORF">GCM10008101_28080</name>
</gene>
<comment type="caution">
    <text evidence="11">The sequence shown here is derived from an EMBL/GenBank/DDBJ whole genome shotgun (WGS) entry which is preliminary data.</text>
</comment>
<keyword evidence="2 9" id="KW-0645">Protease</keyword>
<keyword evidence="7 9" id="KW-0482">Metalloprotease</keyword>
<evidence type="ECO:0000256" key="4">
    <source>
        <dbReference type="ARBA" id="ARBA00022801"/>
    </source>
</evidence>
<dbReference type="Proteomes" id="UP000643403">
    <property type="component" value="Unassembled WGS sequence"/>
</dbReference>
<proteinExistence type="inferred from homology"/>
<evidence type="ECO:0000313" key="12">
    <source>
        <dbReference type="Proteomes" id="UP000643403"/>
    </source>
</evidence>
<comment type="cofactor">
    <cofactor evidence="9">
        <name>Zn(2+)</name>
        <dbReference type="ChEBI" id="CHEBI:29105"/>
    </cofactor>
    <text evidence="9">Binds 1 zinc ion per subunit.</text>
</comment>
<dbReference type="CDD" id="cd14817">
    <property type="entry name" value="D-Ala-D-Ala_dipeptidase_VanX"/>
    <property type="match status" value="1"/>
</dbReference>
<dbReference type="EMBL" id="BMXY01000005">
    <property type="protein sequence ID" value="GGZ72180.1"/>
    <property type="molecule type" value="Genomic_DNA"/>
</dbReference>
<feature type="site" description="Transition state stabilizer" evidence="9">
    <location>
        <position position="90"/>
    </location>
</feature>
<keyword evidence="6 9" id="KW-0224">Dipeptidase</keyword>